<dbReference type="EMBL" id="BARV01033617">
    <property type="protein sequence ID" value="GAI52129.1"/>
    <property type="molecule type" value="Genomic_DNA"/>
</dbReference>
<name>X1R962_9ZZZZ</name>
<comment type="caution">
    <text evidence="1">The sequence shown here is derived from an EMBL/GenBank/DDBJ whole genome shotgun (WGS) entry which is preliminary data.</text>
</comment>
<dbReference type="AlphaFoldDB" id="X1R962"/>
<organism evidence="1">
    <name type="scientific">marine sediment metagenome</name>
    <dbReference type="NCBI Taxonomy" id="412755"/>
    <lineage>
        <taxon>unclassified sequences</taxon>
        <taxon>metagenomes</taxon>
        <taxon>ecological metagenomes</taxon>
    </lineage>
</organism>
<reference evidence="1" key="1">
    <citation type="journal article" date="2014" name="Front. Microbiol.">
        <title>High frequency of phylogenetically diverse reductive dehalogenase-homologous genes in deep subseafloor sedimentary metagenomes.</title>
        <authorList>
            <person name="Kawai M."/>
            <person name="Futagami T."/>
            <person name="Toyoda A."/>
            <person name="Takaki Y."/>
            <person name="Nishi S."/>
            <person name="Hori S."/>
            <person name="Arai W."/>
            <person name="Tsubouchi T."/>
            <person name="Morono Y."/>
            <person name="Uchiyama I."/>
            <person name="Ito T."/>
            <person name="Fujiyama A."/>
            <person name="Inagaki F."/>
            <person name="Takami H."/>
        </authorList>
    </citation>
    <scope>NUCLEOTIDE SEQUENCE</scope>
    <source>
        <strain evidence="1">Expedition CK06-06</strain>
    </source>
</reference>
<accession>X1R962</accession>
<sequence>MPIKRLGVGSLGLRLPAPFLEGIDMSKEMESLAKIGEPDQVEIVPG</sequence>
<proteinExistence type="predicted"/>
<protein>
    <submittedName>
        <fullName evidence="1">Uncharacterized protein</fullName>
    </submittedName>
</protein>
<evidence type="ECO:0000313" key="1">
    <source>
        <dbReference type="EMBL" id="GAI52129.1"/>
    </source>
</evidence>
<feature type="non-terminal residue" evidence="1">
    <location>
        <position position="46"/>
    </location>
</feature>
<gene>
    <name evidence="1" type="ORF">S06H3_52808</name>
</gene>